<evidence type="ECO:0000313" key="13">
    <source>
        <dbReference type="RefSeq" id="XP_013805710.2"/>
    </source>
</evidence>
<dbReference type="Pfam" id="PF08205">
    <property type="entry name" value="C2-set_2"/>
    <property type="match status" value="1"/>
</dbReference>
<dbReference type="SUPFAM" id="SSF48726">
    <property type="entry name" value="Immunoglobulin"/>
    <property type="match status" value="2"/>
</dbReference>
<dbReference type="GO" id="GO:0150077">
    <property type="term" value="P:regulation of neuroinflammatory response"/>
    <property type="evidence" value="ECO:0007669"/>
    <property type="project" value="InterPro"/>
</dbReference>
<reference evidence="12" key="1">
    <citation type="submission" date="2025-05" db="UniProtKB">
        <authorList>
            <consortium name="RefSeq"/>
        </authorList>
    </citation>
    <scope>NUCLEOTIDE SEQUENCE [LARGE SCALE GENOMIC DNA]</scope>
</reference>
<evidence type="ECO:0000256" key="8">
    <source>
        <dbReference type="ARBA" id="ARBA00023180"/>
    </source>
</evidence>
<keyword evidence="10" id="KW-0732">Signal</keyword>
<evidence type="ECO:0000256" key="1">
    <source>
        <dbReference type="ARBA" id="ARBA00004167"/>
    </source>
</evidence>
<evidence type="ECO:0000256" key="9">
    <source>
        <dbReference type="SAM" id="Phobius"/>
    </source>
</evidence>
<accession>A0A8B7J3M0</accession>
<dbReference type="GO" id="GO:0038023">
    <property type="term" value="F:signaling receptor activity"/>
    <property type="evidence" value="ECO:0007669"/>
    <property type="project" value="InterPro"/>
</dbReference>
<keyword evidence="12" id="KW-1185">Reference proteome</keyword>
<comment type="subcellular location">
    <subcellularLocation>
        <location evidence="1">Membrane</location>
        <topology evidence="1">Single-pass membrane protein</topology>
    </subcellularLocation>
</comment>
<dbReference type="AlphaFoldDB" id="A0A8B7J3M0"/>
<keyword evidence="6" id="KW-1015">Disulfide bond</keyword>
<dbReference type="InterPro" id="IPR036179">
    <property type="entry name" value="Ig-like_dom_sf"/>
</dbReference>
<dbReference type="PROSITE" id="PS50835">
    <property type="entry name" value="IG_LIKE"/>
    <property type="match status" value="1"/>
</dbReference>
<dbReference type="RefSeq" id="XP_013805710.2">
    <property type="nucleotide sequence ID" value="XM_013950256.2"/>
</dbReference>
<feature type="signal peptide" evidence="10">
    <location>
        <begin position="1"/>
        <end position="25"/>
    </location>
</feature>
<keyword evidence="8" id="KW-0325">Glycoprotein</keyword>
<evidence type="ECO:0000256" key="4">
    <source>
        <dbReference type="ARBA" id="ARBA00022989"/>
    </source>
</evidence>
<keyword evidence="7" id="KW-0675">Receptor</keyword>
<dbReference type="GO" id="GO:0009897">
    <property type="term" value="C:external side of plasma membrane"/>
    <property type="evidence" value="ECO:0007669"/>
    <property type="project" value="TreeGrafter"/>
</dbReference>
<sequence>MAQIRAVLSALLFLLINLVQRPAYNIVNVEAGHEAVLSCPYLFKVPLLMATWKMKSSTYCLLAYRYDNNETRKLNCSERMTWKYSPDSDPALRIYPVNLGDEGNYTCEIVSSEGNFLFLSSLTVIVPPTVTLSSNRSGVAVCQASAGKPAAEISWMPANNHSTEKEVHHPNGTVTRASCIDWDSSMHPTVTCLITHPATNKTLSLNLSYVSLKLRYLLIGGSASIAAVTGAGVILCLVFRCKASGLRKSALEPAAPFATKNLRSTPQHEEPRAVELSVVSECVYQNHNPRIMCMDS</sequence>
<dbReference type="Pfam" id="PF07686">
    <property type="entry name" value="V-set"/>
    <property type="match status" value="1"/>
</dbReference>
<evidence type="ECO:0000256" key="5">
    <source>
        <dbReference type="ARBA" id="ARBA00023136"/>
    </source>
</evidence>
<dbReference type="Gene3D" id="2.60.40.10">
    <property type="entry name" value="Immunoglobulins"/>
    <property type="match status" value="2"/>
</dbReference>
<feature type="transmembrane region" description="Helical" evidence="9">
    <location>
        <begin position="216"/>
        <end position="239"/>
    </location>
</feature>
<protein>
    <submittedName>
        <fullName evidence="13">Cell surface glycoprotein CD200 receptor 1-B-like isoform X1</fullName>
    </submittedName>
</protein>
<feature type="chain" id="PRO_5045944596" evidence="10">
    <location>
        <begin position="26"/>
        <end position="296"/>
    </location>
</feature>
<dbReference type="InterPro" id="IPR013783">
    <property type="entry name" value="Ig-like_fold"/>
</dbReference>
<keyword evidence="3 9" id="KW-0812">Transmembrane</keyword>
<dbReference type="PANTHER" id="PTHR21462">
    <property type="entry name" value="CELL SURFACE GLYCOPROTEIN OX2 RECEPTOR PRECURSOR"/>
    <property type="match status" value="1"/>
</dbReference>
<evidence type="ECO:0000256" key="10">
    <source>
        <dbReference type="SAM" id="SignalP"/>
    </source>
</evidence>
<name>A0A8B7J3M0_9AVES</name>
<organism evidence="12 13">
    <name type="scientific">Apteryx mantelli</name>
    <name type="common">North Island brown kiwi</name>
    <dbReference type="NCBI Taxonomy" id="2696672"/>
    <lineage>
        <taxon>Eukaryota</taxon>
        <taxon>Metazoa</taxon>
        <taxon>Chordata</taxon>
        <taxon>Craniata</taxon>
        <taxon>Vertebrata</taxon>
        <taxon>Euteleostomi</taxon>
        <taxon>Archelosauria</taxon>
        <taxon>Archosauria</taxon>
        <taxon>Dinosauria</taxon>
        <taxon>Saurischia</taxon>
        <taxon>Theropoda</taxon>
        <taxon>Coelurosauria</taxon>
        <taxon>Aves</taxon>
        <taxon>Palaeognathae</taxon>
        <taxon>Apterygiformes</taxon>
        <taxon>Apterygidae</taxon>
        <taxon>Apteryx</taxon>
    </lineage>
</organism>
<dbReference type="InterPro" id="IPR013106">
    <property type="entry name" value="Ig_V-set"/>
</dbReference>
<evidence type="ECO:0000259" key="11">
    <source>
        <dbReference type="PROSITE" id="PS50835"/>
    </source>
</evidence>
<proteinExistence type="inferred from homology"/>
<evidence type="ECO:0000256" key="7">
    <source>
        <dbReference type="ARBA" id="ARBA00023170"/>
    </source>
</evidence>
<reference evidence="13" key="2">
    <citation type="submission" date="2025-08" db="UniProtKB">
        <authorList>
            <consortium name="RefSeq"/>
        </authorList>
    </citation>
    <scope>IDENTIFICATION</scope>
    <source>
        <tissue evidence="13">Blood</tissue>
    </source>
</reference>
<dbReference type="SMART" id="SM00409">
    <property type="entry name" value="IG"/>
    <property type="match status" value="1"/>
</dbReference>
<dbReference type="InterPro" id="IPR013162">
    <property type="entry name" value="CD80_C2-set"/>
</dbReference>
<evidence type="ECO:0000313" key="12">
    <source>
        <dbReference type="Proteomes" id="UP001652627"/>
    </source>
</evidence>
<comment type="similarity">
    <text evidence="2">Belongs to the CD200R family.</text>
</comment>
<dbReference type="Proteomes" id="UP001652627">
    <property type="component" value="Chromosome 1"/>
</dbReference>
<feature type="domain" description="Ig-like" evidence="11">
    <location>
        <begin position="22"/>
        <end position="123"/>
    </location>
</feature>
<evidence type="ECO:0000256" key="3">
    <source>
        <dbReference type="ARBA" id="ARBA00022692"/>
    </source>
</evidence>
<keyword evidence="4 9" id="KW-1133">Transmembrane helix</keyword>
<evidence type="ECO:0000256" key="6">
    <source>
        <dbReference type="ARBA" id="ARBA00023157"/>
    </source>
</evidence>
<dbReference type="InterPro" id="IPR003599">
    <property type="entry name" value="Ig_sub"/>
</dbReference>
<dbReference type="InterPro" id="IPR040012">
    <property type="entry name" value="CD200R"/>
</dbReference>
<dbReference type="GeneID" id="106490745"/>
<gene>
    <name evidence="13" type="primary">LOC106490745</name>
</gene>
<dbReference type="OrthoDB" id="8915654at2759"/>
<keyword evidence="5 9" id="KW-0472">Membrane</keyword>
<evidence type="ECO:0000256" key="2">
    <source>
        <dbReference type="ARBA" id="ARBA00008215"/>
    </source>
</evidence>
<dbReference type="PANTHER" id="PTHR21462:SF2">
    <property type="entry name" value="CELL SURFACE GLYCOPROTEIN CD200 RECEPTOR 2"/>
    <property type="match status" value="1"/>
</dbReference>
<dbReference type="InterPro" id="IPR007110">
    <property type="entry name" value="Ig-like_dom"/>
</dbReference>
<dbReference type="KEGG" id="aam:106490745"/>